<dbReference type="InterPro" id="IPR010663">
    <property type="entry name" value="Znf_FPG/IleRS"/>
</dbReference>
<feature type="binding site" evidence="15">
    <location>
        <position position="144"/>
    </location>
    <ligand>
        <name>DNA</name>
        <dbReference type="ChEBI" id="CHEBI:16991"/>
    </ligand>
</feature>
<dbReference type="SMART" id="SM00898">
    <property type="entry name" value="Fapy_DNA_glyco"/>
    <property type="match status" value="1"/>
</dbReference>
<feature type="active site" description="Proton donor" evidence="15">
    <location>
        <position position="40"/>
    </location>
</feature>
<feature type="domain" description="FPG-type" evidence="17">
    <location>
        <begin position="292"/>
        <end position="326"/>
    </location>
</feature>
<dbReference type="HAMAP" id="MF_00103">
    <property type="entry name" value="Fapy_DNA_glycosyl"/>
    <property type="match status" value="1"/>
</dbReference>
<comment type="caution">
    <text evidence="19">The sequence shown here is derived from an EMBL/GenBank/DDBJ whole genome shotgun (WGS) entry which is preliminary data.</text>
</comment>
<evidence type="ECO:0000256" key="9">
    <source>
        <dbReference type="ARBA" id="ARBA00023125"/>
    </source>
</evidence>
<evidence type="ECO:0000256" key="8">
    <source>
        <dbReference type="ARBA" id="ARBA00022833"/>
    </source>
</evidence>
<keyword evidence="12 15" id="KW-0511">Multifunctional enzyme</keyword>
<evidence type="ECO:0000256" key="12">
    <source>
        <dbReference type="ARBA" id="ARBA00023268"/>
    </source>
</evidence>
<proteinExistence type="inferred from homology"/>
<comment type="function">
    <text evidence="15">Involved in base excision repair of DNA damaged by oxidation or by mutagenic agents. Acts as DNA glycosylase that recognizes and removes damaged bases. Has a preference for oxidized purines, such as 7,8-dihydro-8-oxoguanine (8-oxoG). Has AP (apurinic/apyrimidinic) lyase activity and introduces nicks in the DNA strand. Cleaves the DNA backbone by beta-delta elimination to generate a single-strand break at the site of the removed base with both 3'- and 5'-phosphates.</text>
</comment>
<dbReference type="GO" id="GO:0008270">
    <property type="term" value="F:zinc ion binding"/>
    <property type="evidence" value="ECO:0007669"/>
    <property type="project" value="UniProtKB-UniRule"/>
</dbReference>
<dbReference type="FunFam" id="1.10.8.50:FF:000003">
    <property type="entry name" value="Formamidopyrimidine-DNA glycosylase"/>
    <property type="match status" value="1"/>
</dbReference>
<comment type="catalytic activity">
    <reaction evidence="1 15">
        <text>Hydrolysis of DNA containing ring-opened 7-methylguanine residues, releasing 2,6-diamino-4-hydroxy-5-(N-methyl)formamidopyrimidine.</text>
        <dbReference type="EC" id="3.2.2.23"/>
    </reaction>
</comment>
<dbReference type="InterPro" id="IPR015887">
    <property type="entry name" value="DNA_glyclase_Znf_dom_DNA_BS"/>
</dbReference>
<dbReference type="InterPro" id="IPR035937">
    <property type="entry name" value="FPG_N"/>
</dbReference>
<accession>A0A2M6XT73</accession>
<dbReference type="Gene3D" id="1.10.8.50">
    <property type="match status" value="1"/>
</dbReference>
<dbReference type="Pfam" id="PF06827">
    <property type="entry name" value="zf-FPG_IleRS"/>
    <property type="match status" value="1"/>
</dbReference>
<dbReference type="EC" id="4.2.99.18" evidence="15"/>
<dbReference type="InterPro" id="IPR015886">
    <property type="entry name" value="H2TH_FPG"/>
</dbReference>
<evidence type="ECO:0000256" key="6">
    <source>
        <dbReference type="ARBA" id="ARBA00022771"/>
    </source>
</evidence>
<evidence type="ECO:0000259" key="18">
    <source>
        <dbReference type="PROSITE" id="PS51068"/>
    </source>
</evidence>
<evidence type="ECO:0000256" key="16">
    <source>
        <dbReference type="SAM" id="Phobius"/>
    </source>
</evidence>
<comment type="cofactor">
    <cofactor evidence="15">
        <name>Zn(2+)</name>
        <dbReference type="ChEBI" id="CHEBI:29105"/>
    </cofactor>
    <text evidence="15">Binds 1 zinc ion per subunit.</text>
</comment>
<evidence type="ECO:0000256" key="4">
    <source>
        <dbReference type="ARBA" id="ARBA00022723"/>
    </source>
</evidence>
<keyword evidence="5 15" id="KW-0227">DNA damage</keyword>
<feature type="transmembrane region" description="Helical" evidence="16">
    <location>
        <begin position="16"/>
        <end position="34"/>
    </location>
</feature>
<dbReference type="NCBIfam" id="NF002211">
    <property type="entry name" value="PRK01103.1"/>
    <property type="match status" value="1"/>
</dbReference>
<comment type="subunit">
    <text evidence="3 15">Monomer.</text>
</comment>
<keyword evidence="4 15" id="KW-0479">Metal-binding</keyword>
<protein>
    <recommendedName>
        <fullName evidence="15">Formamidopyrimidine-DNA glycosylase</fullName>
        <shortName evidence="15">Fapy-DNA glycosylase</shortName>
        <ecNumber evidence="15">3.2.2.23</ecNumber>
    </recommendedName>
    <alternativeName>
        <fullName evidence="15">DNA-(apurinic or apyrimidinic site) lyase MutM</fullName>
        <shortName evidence="15">AP lyase MutM</shortName>
        <ecNumber evidence="15">4.2.99.18</ecNumber>
    </alternativeName>
</protein>
<evidence type="ECO:0000256" key="2">
    <source>
        <dbReference type="ARBA" id="ARBA00009409"/>
    </source>
</evidence>
<evidence type="ECO:0000256" key="10">
    <source>
        <dbReference type="ARBA" id="ARBA00023204"/>
    </source>
</evidence>
<evidence type="ECO:0000256" key="5">
    <source>
        <dbReference type="ARBA" id="ARBA00022763"/>
    </source>
</evidence>
<evidence type="ECO:0000259" key="17">
    <source>
        <dbReference type="PROSITE" id="PS51066"/>
    </source>
</evidence>
<feature type="active site" description="Schiff-base intermediate with DNA" evidence="15">
    <location>
        <position position="39"/>
    </location>
</feature>
<dbReference type="PANTHER" id="PTHR22993:SF9">
    <property type="entry name" value="FORMAMIDOPYRIMIDINE-DNA GLYCOSYLASE"/>
    <property type="match status" value="1"/>
</dbReference>
<feature type="active site" description="Proton donor; for delta-elimination activity" evidence="15">
    <location>
        <position position="316"/>
    </location>
</feature>
<dbReference type="InterPro" id="IPR012319">
    <property type="entry name" value="FPG_cat"/>
</dbReference>
<evidence type="ECO:0000313" key="20">
    <source>
        <dbReference type="Proteomes" id="UP000230586"/>
    </source>
</evidence>
<dbReference type="GO" id="GO:0006284">
    <property type="term" value="P:base-excision repair"/>
    <property type="evidence" value="ECO:0007669"/>
    <property type="project" value="InterPro"/>
</dbReference>
<keyword evidence="10 15" id="KW-0234">DNA repair</keyword>
<dbReference type="EMBL" id="PEXX01000019">
    <property type="protein sequence ID" value="PIU10853.1"/>
    <property type="molecule type" value="Genomic_DNA"/>
</dbReference>
<keyword evidence="16" id="KW-1133">Transmembrane helix</keyword>
<gene>
    <name evidence="15" type="primary">mutM</name>
    <name evidence="15" type="synonym">fpg</name>
    <name evidence="19" type="ORF">COT27_00980</name>
</gene>
<feature type="binding site" evidence="15">
    <location>
        <position position="163"/>
    </location>
    <ligand>
        <name>DNA</name>
        <dbReference type="ChEBI" id="CHEBI:16991"/>
    </ligand>
</feature>
<evidence type="ECO:0000256" key="11">
    <source>
        <dbReference type="ARBA" id="ARBA00023239"/>
    </source>
</evidence>
<keyword evidence="7 15" id="KW-0378">Hydrolase</keyword>
<feature type="domain" description="Formamidopyrimidine-DNA glycosylase catalytic" evidence="18">
    <location>
        <begin position="39"/>
        <end position="166"/>
    </location>
</feature>
<reference evidence="20" key="1">
    <citation type="submission" date="2017-09" db="EMBL/GenBank/DDBJ databases">
        <title>Depth-based differentiation of microbial function through sediment-hosted aquifers and enrichment of novel symbionts in the deep terrestrial subsurface.</title>
        <authorList>
            <person name="Probst A.J."/>
            <person name="Ladd B."/>
            <person name="Jarett J.K."/>
            <person name="Geller-Mcgrath D.E."/>
            <person name="Sieber C.M.K."/>
            <person name="Emerson J.B."/>
            <person name="Anantharaman K."/>
            <person name="Thomas B.C."/>
            <person name="Malmstrom R."/>
            <person name="Stieglmeier M."/>
            <person name="Klingl A."/>
            <person name="Woyke T."/>
            <person name="Ryan C.M."/>
            <person name="Banfield J.F."/>
        </authorList>
    </citation>
    <scope>NUCLEOTIDE SEQUENCE [LARGE SCALE GENOMIC DNA]</scope>
</reference>
<keyword evidence="13 15" id="KW-0326">Glycosidase</keyword>
<dbReference type="PROSITE" id="PS51068">
    <property type="entry name" value="FPG_CAT"/>
    <property type="match status" value="1"/>
</dbReference>
<dbReference type="Gene3D" id="3.20.190.10">
    <property type="entry name" value="MutM-like, N-terminal"/>
    <property type="match status" value="1"/>
</dbReference>
<evidence type="ECO:0000256" key="3">
    <source>
        <dbReference type="ARBA" id="ARBA00011245"/>
    </source>
</evidence>
<dbReference type="SMART" id="SM01232">
    <property type="entry name" value="H2TH"/>
    <property type="match status" value="1"/>
</dbReference>
<dbReference type="AlphaFoldDB" id="A0A2M6XT73"/>
<keyword evidence="6 15" id="KW-0863">Zinc-finger</keyword>
<dbReference type="InterPro" id="IPR000214">
    <property type="entry name" value="Znf_DNA_glyclase/AP_lyase"/>
</dbReference>
<name>A0A2M6XT73_9BACT</name>
<feature type="active site" description="Proton donor; for beta-elimination activity" evidence="15">
    <location>
        <position position="95"/>
    </location>
</feature>
<dbReference type="GO" id="GO:0140078">
    <property type="term" value="F:class I DNA-(apurinic or apyrimidinic site) endonuclease activity"/>
    <property type="evidence" value="ECO:0007669"/>
    <property type="project" value="UniProtKB-EC"/>
</dbReference>
<dbReference type="GO" id="GO:0003684">
    <property type="term" value="F:damaged DNA binding"/>
    <property type="evidence" value="ECO:0007669"/>
    <property type="project" value="InterPro"/>
</dbReference>
<dbReference type="CDD" id="cd08966">
    <property type="entry name" value="EcFpg-like_N"/>
    <property type="match status" value="1"/>
</dbReference>
<dbReference type="PROSITE" id="PS01242">
    <property type="entry name" value="ZF_FPG_1"/>
    <property type="match status" value="1"/>
</dbReference>
<dbReference type="PANTHER" id="PTHR22993">
    <property type="entry name" value="FORMAMIDOPYRIMIDINE-DNA GLYCOSYLASE"/>
    <property type="match status" value="1"/>
</dbReference>
<dbReference type="SUPFAM" id="SSF57716">
    <property type="entry name" value="Glucocorticoid receptor-like (DNA-binding domain)"/>
    <property type="match status" value="1"/>
</dbReference>
<sequence length="326" mass="38098">MKNGFVEVRLQQNFKIFKFLICVFGFLFLIFYFSKALMPELPEVETIKRELKNKICGRKIKDIEVRLRKIVNVTPQEFKKRLIGKQILDVKRRAKLLMIELSGDERLLIHLKLTGQLIYERPRGASLRGRQEIRDKKQEMRGKHTHVIFYFEKGKMLLYNDLRQFGYIKLLKRDEALRVIEKMKFGPEPLDKKFTLEIFKEGLFKKARQKIKPLLMDQSFLAGLGNVYASEVCFYAEVNPQRTGSSLKDGEIGKIYEGIKEILQEAIKYKGSSVDTYLDIYGRKGGYMPHLKVYGREGKKCLRCGVKIKVIKLGGRSTYFCPKCQE</sequence>
<evidence type="ECO:0000256" key="13">
    <source>
        <dbReference type="ARBA" id="ARBA00023295"/>
    </source>
</evidence>
<comment type="caution">
    <text evidence="15">Lacks conserved residue(s) required for the propagation of feature annotation.</text>
</comment>
<dbReference type="Pfam" id="PF06831">
    <property type="entry name" value="H2TH"/>
    <property type="match status" value="1"/>
</dbReference>
<dbReference type="SUPFAM" id="SSF46946">
    <property type="entry name" value="S13-like H2TH domain"/>
    <property type="match status" value="1"/>
</dbReference>
<evidence type="ECO:0000256" key="14">
    <source>
        <dbReference type="ARBA" id="ARBA00044632"/>
    </source>
</evidence>
<comment type="similarity">
    <text evidence="2 15">Belongs to the FPG family.</text>
</comment>
<keyword evidence="16" id="KW-0812">Transmembrane</keyword>
<dbReference type="Proteomes" id="UP000230586">
    <property type="component" value="Unassembled WGS sequence"/>
</dbReference>
<dbReference type="GO" id="GO:0034039">
    <property type="term" value="F:8-oxo-7,8-dihydroguanine DNA N-glycosylase activity"/>
    <property type="evidence" value="ECO:0007669"/>
    <property type="project" value="TreeGrafter"/>
</dbReference>
<keyword evidence="8 15" id="KW-0862">Zinc</keyword>
<dbReference type="NCBIfam" id="TIGR00577">
    <property type="entry name" value="fpg"/>
    <property type="match status" value="1"/>
</dbReference>
<keyword evidence="9 15" id="KW-0238">DNA-binding</keyword>
<dbReference type="InterPro" id="IPR020629">
    <property type="entry name" value="FPG_Glyclase"/>
</dbReference>
<evidence type="ECO:0000256" key="15">
    <source>
        <dbReference type="HAMAP-Rule" id="MF_00103"/>
    </source>
</evidence>
<organism evidence="19 20">
    <name type="scientific">Candidatus Kuenenbacteria bacterium CG08_land_8_20_14_0_20_37_23</name>
    <dbReference type="NCBI Taxonomy" id="1974617"/>
    <lineage>
        <taxon>Bacteria</taxon>
        <taxon>Candidatus Kueneniibacteriota</taxon>
    </lineage>
</organism>
<keyword evidence="11 15" id="KW-0456">Lyase</keyword>
<dbReference type="SUPFAM" id="SSF81624">
    <property type="entry name" value="N-terminal domain of MutM-like DNA repair proteins"/>
    <property type="match status" value="1"/>
</dbReference>
<evidence type="ECO:0000256" key="1">
    <source>
        <dbReference type="ARBA" id="ARBA00001668"/>
    </source>
</evidence>
<keyword evidence="16" id="KW-0472">Membrane</keyword>
<dbReference type="Pfam" id="PF01149">
    <property type="entry name" value="Fapy_DNA_glyco"/>
    <property type="match status" value="1"/>
</dbReference>
<evidence type="ECO:0000256" key="7">
    <source>
        <dbReference type="ARBA" id="ARBA00022801"/>
    </source>
</evidence>
<evidence type="ECO:0000313" key="19">
    <source>
        <dbReference type="EMBL" id="PIU10853.1"/>
    </source>
</evidence>
<dbReference type="EC" id="3.2.2.23" evidence="15"/>
<comment type="catalytic activity">
    <reaction evidence="14 15">
        <text>2'-deoxyribonucleotide-(2'-deoxyribose 5'-phosphate)-2'-deoxyribonucleotide-DNA = a 3'-end 2'-deoxyribonucleotide-(2,3-dehydro-2,3-deoxyribose 5'-phosphate)-DNA + a 5'-end 5'-phospho-2'-deoxyribonucleoside-DNA + H(+)</text>
        <dbReference type="Rhea" id="RHEA:66592"/>
        <dbReference type="Rhea" id="RHEA-COMP:13180"/>
        <dbReference type="Rhea" id="RHEA-COMP:16897"/>
        <dbReference type="Rhea" id="RHEA-COMP:17067"/>
        <dbReference type="ChEBI" id="CHEBI:15378"/>
        <dbReference type="ChEBI" id="CHEBI:136412"/>
        <dbReference type="ChEBI" id="CHEBI:157695"/>
        <dbReference type="ChEBI" id="CHEBI:167181"/>
        <dbReference type="EC" id="4.2.99.18"/>
    </reaction>
</comment>
<dbReference type="InterPro" id="IPR010979">
    <property type="entry name" value="Ribosomal_uS13-like_H2TH"/>
</dbReference>
<dbReference type="PROSITE" id="PS51066">
    <property type="entry name" value="ZF_FPG_2"/>
    <property type="match status" value="1"/>
</dbReference>